<evidence type="ECO:0000256" key="2">
    <source>
        <dbReference type="ARBA" id="ARBA00022723"/>
    </source>
</evidence>
<reference evidence="5 6" key="1">
    <citation type="journal article" date="2018" name="Int. J. Syst. Evol. Microbiol.">
        <title>Uliginosibacterium sediminicola sp. nov., isolated from freshwater sediment.</title>
        <authorList>
            <person name="Hwang W.M."/>
            <person name="Kim S.M."/>
            <person name="Kang K."/>
            <person name="Ahn T.Y."/>
        </authorList>
    </citation>
    <scope>NUCLEOTIDE SEQUENCE [LARGE SCALE GENOMIC DNA]</scope>
    <source>
        <strain evidence="5 6">M1-21</strain>
    </source>
</reference>
<feature type="binding site" evidence="4">
    <location>
        <position position="76"/>
    </location>
    <ligand>
        <name>Zn(2+)</name>
        <dbReference type="ChEBI" id="CHEBI:29105"/>
    </ligand>
</feature>
<comment type="similarity">
    <text evidence="4">Belongs to the HypA/HybF family.</text>
</comment>
<feature type="binding site" evidence="4">
    <location>
        <position position="2"/>
    </location>
    <ligand>
        <name>Ni(2+)</name>
        <dbReference type="ChEBI" id="CHEBI:49786"/>
    </ligand>
</feature>
<sequence length="120" mass="12947">MHELSLAERALQIVDTAARQAQASRVTRIRLAVGALAHVDAETLRYCCELVSRDTLAAGAQIDIERLAGRAHCQRCAADIELTQFGQTCPHCGSYALQITAGEELQVLDVAIEQGVMPCV</sequence>
<accession>A0ABU9YVQ6</accession>
<proteinExistence type="inferred from homology"/>
<dbReference type="Pfam" id="PF01155">
    <property type="entry name" value="HypA"/>
    <property type="match status" value="1"/>
</dbReference>
<dbReference type="PANTHER" id="PTHR34535">
    <property type="entry name" value="HYDROGENASE MATURATION FACTOR HYPA"/>
    <property type="match status" value="1"/>
</dbReference>
<evidence type="ECO:0000256" key="1">
    <source>
        <dbReference type="ARBA" id="ARBA00022596"/>
    </source>
</evidence>
<dbReference type="RefSeq" id="WP_345918543.1">
    <property type="nucleotide sequence ID" value="NZ_JBDIVE010000002.1"/>
</dbReference>
<feature type="binding site" evidence="4">
    <location>
        <position position="89"/>
    </location>
    <ligand>
        <name>Zn(2+)</name>
        <dbReference type="ChEBI" id="CHEBI:29105"/>
    </ligand>
</feature>
<evidence type="ECO:0000313" key="6">
    <source>
        <dbReference type="Proteomes" id="UP001410394"/>
    </source>
</evidence>
<feature type="binding site" evidence="4">
    <location>
        <position position="73"/>
    </location>
    <ligand>
        <name>Zn(2+)</name>
        <dbReference type="ChEBI" id="CHEBI:29105"/>
    </ligand>
</feature>
<comment type="function">
    <text evidence="4">Involved in the maturation of [NiFe] hydrogenases. Required for nickel insertion into the metal center of the hydrogenase.</text>
</comment>
<keyword evidence="3 4" id="KW-0862">Zinc</keyword>
<dbReference type="Proteomes" id="UP001410394">
    <property type="component" value="Unassembled WGS sequence"/>
</dbReference>
<gene>
    <name evidence="4 5" type="primary">hypA</name>
    <name evidence="5" type="ORF">ABDB84_04745</name>
</gene>
<dbReference type="Gene3D" id="3.30.2320.80">
    <property type="match status" value="1"/>
</dbReference>
<dbReference type="EMBL" id="JBDIVE010000002">
    <property type="protein sequence ID" value="MEN3067777.1"/>
    <property type="molecule type" value="Genomic_DNA"/>
</dbReference>
<protein>
    <recommendedName>
        <fullName evidence="4">Hydrogenase maturation factor HypA</fullName>
    </recommendedName>
</protein>
<comment type="caution">
    <text evidence="5">The sequence shown here is derived from an EMBL/GenBank/DDBJ whole genome shotgun (WGS) entry which is preliminary data.</text>
</comment>
<feature type="binding site" evidence="4">
    <location>
        <position position="92"/>
    </location>
    <ligand>
        <name>Zn(2+)</name>
        <dbReference type="ChEBI" id="CHEBI:29105"/>
    </ligand>
</feature>
<name>A0ABU9YVQ6_9RHOO</name>
<evidence type="ECO:0000313" key="5">
    <source>
        <dbReference type="EMBL" id="MEN3067777.1"/>
    </source>
</evidence>
<keyword evidence="1 4" id="KW-0533">Nickel</keyword>
<evidence type="ECO:0000256" key="4">
    <source>
        <dbReference type="HAMAP-Rule" id="MF_00213"/>
    </source>
</evidence>
<dbReference type="HAMAP" id="MF_00213">
    <property type="entry name" value="HypA_HybF"/>
    <property type="match status" value="1"/>
</dbReference>
<organism evidence="5 6">
    <name type="scientific">Uliginosibacterium sediminicola</name>
    <dbReference type="NCBI Taxonomy" id="2024550"/>
    <lineage>
        <taxon>Bacteria</taxon>
        <taxon>Pseudomonadati</taxon>
        <taxon>Pseudomonadota</taxon>
        <taxon>Betaproteobacteria</taxon>
        <taxon>Rhodocyclales</taxon>
        <taxon>Zoogloeaceae</taxon>
        <taxon>Uliginosibacterium</taxon>
    </lineage>
</organism>
<dbReference type="NCBIfam" id="TIGR00100">
    <property type="entry name" value="hypA"/>
    <property type="match status" value="1"/>
</dbReference>
<dbReference type="PANTHER" id="PTHR34535:SF3">
    <property type="entry name" value="HYDROGENASE MATURATION FACTOR HYPA"/>
    <property type="match status" value="1"/>
</dbReference>
<keyword evidence="6" id="KW-1185">Reference proteome</keyword>
<evidence type="ECO:0000256" key="3">
    <source>
        <dbReference type="ARBA" id="ARBA00022833"/>
    </source>
</evidence>
<keyword evidence="2 4" id="KW-0479">Metal-binding</keyword>
<dbReference type="InterPro" id="IPR000688">
    <property type="entry name" value="HypA/HybF"/>
</dbReference>
<dbReference type="PIRSF" id="PIRSF004761">
    <property type="entry name" value="Hydrgn_mat_HypA"/>
    <property type="match status" value="1"/>
</dbReference>